<dbReference type="Pfam" id="PF01464">
    <property type="entry name" value="SLT"/>
    <property type="match status" value="1"/>
</dbReference>
<evidence type="ECO:0000259" key="2">
    <source>
        <dbReference type="Pfam" id="PF01464"/>
    </source>
</evidence>
<dbReference type="InterPro" id="IPR008258">
    <property type="entry name" value="Transglycosylase_SLT_dom_1"/>
</dbReference>
<dbReference type="SUPFAM" id="SSF53955">
    <property type="entry name" value="Lysozyme-like"/>
    <property type="match status" value="1"/>
</dbReference>
<dbReference type="PANTHER" id="PTHR37423:SF5">
    <property type="entry name" value="SOLUBLE LYTIC MUREIN TRANSGLYCOSYLASE"/>
    <property type="match status" value="1"/>
</dbReference>
<dbReference type="RefSeq" id="WP_122254062.1">
    <property type="nucleotide sequence ID" value="NZ_RDQL01000008.1"/>
</dbReference>
<dbReference type="Proteomes" id="UP000267035">
    <property type="component" value="Unassembled WGS sequence"/>
</dbReference>
<dbReference type="PANTHER" id="PTHR37423">
    <property type="entry name" value="SOLUBLE LYTIC MUREIN TRANSGLYCOSYLASE-RELATED"/>
    <property type="match status" value="1"/>
</dbReference>
<accession>A0A3M6Q894</accession>
<dbReference type="InterPro" id="IPR023346">
    <property type="entry name" value="Lysozyme-like_dom_sf"/>
</dbReference>
<evidence type="ECO:0000313" key="3">
    <source>
        <dbReference type="EMBL" id="RMW99415.1"/>
    </source>
</evidence>
<comment type="similarity">
    <text evidence="1">Belongs to the transglycosylase Slt family.</text>
</comment>
<sequence>MSFLTMLVTGLRFAAQGVASLAKHALILAGALAVSLALAAYSHPDLLAQGEQWLYDRLYERKVAAASLDIEPAALDRVTAVDPLELTEEQAAAVFWLSRKYKVAPEPLGALVAQAYQLGEKRGLDPKLILSVMAIESRFNPYAQSSVGAQGLMQVMTRVHEEKYQHFGGTLAAFDPVSNMQVGSLILKDCITRFGGVQAGLVCYVGAAKLPNDGGYSSKVLAVHEDLKEATRNSAKVLSRDFKLAQAKRSGEPQLHIGKALAKQAAQEQSSKIQPVDAALGDLAALVEKGKSQAHLLAHSGAEGAASQATQ</sequence>
<feature type="domain" description="Transglycosylase SLT" evidence="2">
    <location>
        <begin position="119"/>
        <end position="198"/>
    </location>
</feature>
<evidence type="ECO:0000256" key="1">
    <source>
        <dbReference type="ARBA" id="ARBA00007734"/>
    </source>
</evidence>
<gene>
    <name evidence="3" type="ORF">EBQ25_07545</name>
</gene>
<dbReference type="EMBL" id="RDQL01000008">
    <property type="protein sequence ID" value="RMW99415.1"/>
    <property type="molecule type" value="Genomic_DNA"/>
</dbReference>
<reference evidence="3 4" key="1">
    <citation type="submission" date="2018-10" db="EMBL/GenBank/DDBJ databases">
        <title>Comamonadaceae CDC group NO-1 genome sequencing and assembly.</title>
        <authorList>
            <person name="Bernier A.-M."/>
            <person name="Bernard K."/>
        </authorList>
    </citation>
    <scope>NUCLEOTIDE SEQUENCE [LARGE SCALE GENOMIC DNA]</scope>
    <source>
        <strain evidence="3 4">NML161473</strain>
    </source>
</reference>
<dbReference type="Gene3D" id="1.10.530.10">
    <property type="match status" value="1"/>
</dbReference>
<evidence type="ECO:0000313" key="4">
    <source>
        <dbReference type="Proteomes" id="UP000267035"/>
    </source>
</evidence>
<keyword evidence="4" id="KW-1185">Reference proteome</keyword>
<name>A0A3M6Q894_9BURK</name>
<comment type="caution">
    <text evidence="3">The sequence shown here is derived from an EMBL/GenBank/DDBJ whole genome shotgun (WGS) entry which is preliminary data.</text>
</comment>
<proteinExistence type="inferred from homology"/>
<organism evidence="3 4">
    <name type="scientific">Allofranklinella schreckenbergeri</name>
    <dbReference type="NCBI Taxonomy" id="1076744"/>
    <lineage>
        <taxon>Bacteria</taxon>
        <taxon>Pseudomonadati</taxon>
        <taxon>Pseudomonadota</taxon>
        <taxon>Betaproteobacteria</taxon>
        <taxon>Burkholderiales</taxon>
        <taxon>Comamonadaceae</taxon>
        <taxon>Allofranklinella</taxon>
    </lineage>
</organism>
<dbReference type="AlphaFoldDB" id="A0A3M6Q894"/>
<protein>
    <submittedName>
        <fullName evidence="3">Lytic transglycosylase domain-containing protein</fullName>
    </submittedName>
</protein>
<dbReference type="CDD" id="cd00254">
    <property type="entry name" value="LT-like"/>
    <property type="match status" value="1"/>
</dbReference>